<keyword evidence="1" id="KW-0805">Transcription regulation</keyword>
<evidence type="ECO:0000256" key="3">
    <source>
        <dbReference type="ARBA" id="ARBA00023163"/>
    </source>
</evidence>
<feature type="domain" description="HTH gntR-type" evidence="4">
    <location>
        <begin position="16"/>
        <end position="84"/>
    </location>
</feature>
<dbReference type="Pfam" id="PF00392">
    <property type="entry name" value="GntR"/>
    <property type="match status" value="1"/>
</dbReference>
<evidence type="ECO:0000259" key="4">
    <source>
        <dbReference type="PROSITE" id="PS50949"/>
    </source>
</evidence>
<dbReference type="SMART" id="SM00345">
    <property type="entry name" value="HTH_GNTR"/>
    <property type="match status" value="1"/>
</dbReference>
<dbReference type="InterPro" id="IPR036388">
    <property type="entry name" value="WH-like_DNA-bd_sf"/>
</dbReference>
<protein>
    <submittedName>
        <fullName evidence="5">GntR family transcriptional regulator</fullName>
    </submittedName>
</protein>
<dbReference type="InterPro" id="IPR050679">
    <property type="entry name" value="Bact_HTH_transcr_reg"/>
</dbReference>
<evidence type="ECO:0000256" key="1">
    <source>
        <dbReference type="ARBA" id="ARBA00023015"/>
    </source>
</evidence>
<dbReference type="InterPro" id="IPR000524">
    <property type="entry name" value="Tscrpt_reg_HTH_GntR"/>
</dbReference>
<accession>A0A5Q6S2N9</accession>
<dbReference type="GO" id="GO:0045892">
    <property type="term" value="P:negative regulation of DNA-templated transcription"/>
    <property type="evidence" value="ECO:0007669"/>
    <property type="project" value="TreeGrafter"/>
</dbReference>
<evidence type="ECO:0000313" key="5">
    <source>
        <dbReference type="EMBL" id="KAA1424633.1"/>
    </source>
</evidence>
<keyword evidence="2" id="KW-0238">DNA-binding</keyword>
<dbReference type="PANTHER" id="PTHR44846">
    <property type="entry name" value="MANNOSYL-D-GLYCERATE TRANSPORT/METABOLISM SYSTEM REPRESSOR MNGR-RELATED"/>
    <property type="match status" value="1"/>
</dbReference>
<dbReference type="SUPFAM" id="SSF46785">
    <property type="entry name" value="Winged helix' DNA-binding domain"/>
    <property type="match status" value="1"/>
</dbReference>
<dbReference type="GO" id="GO:0003677">
    <property type="term" value="F:DNA binding"/>
    <property type="evidence" value="ECO:0007669"/>
    <property type="project" value="UniProtKB-KW"/>
</dbReference>
<dbReference type="InterPro" id="IPR036390">
    <property type="entry name" value="WH_DNA-bd_sf"/>
</dbReference>
<dbReference type="Gene3D" id="1.10.10.10">
    <property type="entry name" value="Winged helix-like DNA-binding domain superfamily/Winged helix DNA-binding domain"/>
    <property type="match status" value="1"/>
</dbReference>
<reference evidence="5 6" key="1">
    <citation type="submission" date="2019-09" db="EMBL/GenBank/DDBJ databases">
        <title>Mumia zhuanghuii sp. nov. isolated from the intestinal contents of plateau pika (Ochotona curzoniae) in the Qinghai-Tibet plateau of China.</title>
        <authorList>
            <person name="Tian Z."/>
        </authorList>
    </citation>
    <scope>NUCLEOTIDE SEQUENCE [LARGE SCALE GENOMIC DNA]</scope>
    <source>
        <strain evidence="6">350</strain>
    </source>
</reference>
<comment type="caution">
    <text evidence="5">The sequence shown here is derived from an EMBL/GenBank/DDBJ whole genome shotgun (WGS) entry which is preliminary data.</text>
</comment>
<dbReference type="PROSITE" id="PS50949">
    <property type="entry name" value="HTH_GNTR"/>
    <property type="match status" value="1"/>
</dbReference>
<gene>
    <name evidence="5" type="ORF">FE697_001525</name>
</gene>
<dbReference type="Proteomes" id="UP000307768">
    <property type="component" value="Unassembled WGS sequence"/>
</dbReference>
<dbReference type="AlphaFoldDB" id="A0A5Q6S2N9"/>
<dbReference type="GO" id="GO:0003700">
    <property type="term" value="F:DNA-binding transcription factor activity"/>
    <property type="evidence" value="ECO:0007669"/>
    <property type="project" value="InterPro"/>
</dbReference>
<evidence type="ECO:0000256" key="2">
    <source>
        <dbReference type="ARBA" id="ARBA00023125"/>
    </source>
</evidence>
<dbReference type="OrthoDB" id="594134at2"/>
<dbReference type="PANTHER" id="PTHR44846:SF17">
    <property type="entry name" value="GNTR-FAMILY TRANSCRIPTIONAL REGULATOR"/>
    <property type="match status" value="1"/>
</dbReference>
<proteinExistence type="predicted"/>
<evidence type="ECO:0000313" key="6">
    <source>
        <dbReference type="Proteomes" id="UP000307768"/>
    </source>
</evidence>
<organism evidence="5 6">
    <name type="scientific">Mumia zhuanghuii</name>
    <dbReference type="NCBI Taxonomy" id="2585211"/>
    <lineage>
        <taxon>Bacteria</taxon>
        <taxon>Bacillati</taxon>
        <taxon>Actinomycetota</taxon>
        <taxon>Actinomycetes</taxon>
        <taxon>Propionibacteriales</taxon>
        <taxon>Nocardioidaceae</taxon>
        <taxon>Mumia</taxon>
    </lineage>
</organism>
<keyword evidence="3" id="KW-0804">Transcription</keyword>
<dbReference type="PRINTS" id="PR00035">
    <property type="entry name" value="HTHGNTR"/>
</dbReference>
<sequence length="218" mass="23064">MSRADGQRGPGPVPRPRLYEHLAQHISDFIEAQGLVAGDRLPPERQLARDLGVSRATLAQALAALEIQGRVEVRHGVGALVRQAPVAEQDLSGRIAAHPRTEVALAREAVMAGIARAAAAHPQKAMRIAMLGADGTVPSFDEVWRCVRRLSGASLLGELEDVLAAQCPDPVETPEVRARLDGLAAAIVRGDGESAARECVGLLVVPVVSREADDLPVE</sequence>
<dbReference type="RefSeq" id="WP_149767614.1">
    <property type="nucleotide sequence ID" value="NZ_VDFQ02000001.1"/>
</dbReference>
<dbReference type="EMBL" id="VDFQ02000001">
    <property type="protein sequence ID" value="KAA1424633.1"/>
    <property type="molecule type" value="Genomic_DNA"/>
</dbReference>
<name>A0A5Q6S2N9_9ACTN</name>